<accession>A0A6L5E5P1</accession>
<organism evidence="1 2">
    <name type="scientific">Citrobacter telavivensis</name>
    <dbReference type="NCBI Taxonomy" id="2653932"/>
    <lineage>
        <taxon>Bacteria</taxon>
        <taxon>Pseudomonadati</taxon>
        <taxon>Pseudomonadota</taxon>
        <taxon>Gammaproteobacteria</taxon>
        <taxon>Enterobacterales</taxon>
        <taxon>Enterobacteriaceae</taxon>
        <taxon>Citrobacter</taxon>
    </lineage>
</organism>
<protein>
    <submittedName>
        <fullName evidence="1">Uncharacterized protein</fullName>
    </submittedName>
</protein>
<gene>
    <name evidence="1" type="ORF">GBB84_04820</name>
</gene>
<name>A0A6L5E5P1_9ENTR</name>
<dbReference type="RefSeq" id="WP_152401942.1">
    <property type="nucleotide sequence ID" value="NZ_WHIY01000002.1"/>
</dbReference>
<evidence type="ECO:0000313" key="2">
    <source>
        <dbReference type="Proteomes" id="UP000475079"/>
    </source>
</evidence>
<evidence type="ECO:0000313" key="1">
    <source>
        <dbReference type="EMBL" id="MPQ50235.1"/>
    </source>
</evidence>
<proteinExistence type="predicted"/>
<keyword evidence="2" id="KW-1185">Reference proteome</keyword>
<comment type="caution">
    <text evidence="1">The sequence shown here is derived from an EMBL/GenBank/DDBJ whole genome shotgun (WGS) entry which is preliminary data.</text>
</comment>
<dbReference type="Proteomes" id="UP000475079">
    <property type="component" value="Unassembled WGS sequence"/>
</dbReference>
<sequence>MQDTALIKLTAPVLTATLAQTDSRINEVTTATVEQTEDTELNRIADENEGRKRVKVSLNDL</sequence>
<reference evidence="1 2" key="1">
    <citation type="submission" date="2019-10" db="EMBL/GenBank/DDBJ databases">
        <title>Characterization of a new Citrobacter species.</title>
        <authorList>
            <person name="Goncalves Ribeiro T."/>
            <person name="Izdebski R."/>
            <person name="Urbanowicz P."/>
            <person name="Carmeli Y."/>
            <person name="Gniadkowski M."/>
            <person name="Peixe L."/>
        </authorList>
    </citation>
    <scope>NUCLEOTIDE SEQUENCE [LARGE SCALE GENOMIC DNA]</scope>
    <source>
        <strain evidence="1 2">NMI7905_11</strain>
    </source>
</reference>
<dbReference type="EMBL" id="WHIY01000002">
    <property type="protein sequence ID" value="MPQ50235.1"/>
    <property type="molecule type" value="Genomic_DNA"/>
</dbReference>
<dbReference type="AlphaFoldDB" id="A0A6L5E5P1"/>